<gene>
    <name evidence="1" type="ORF">MJO63_11945</name>
</gene>
<proteinExistence type="predicted"/>
<dbReference type="Gene3D" id="2.40.110.10">
    <property type="entry name" value="Butyryl-CoA Dehydrogenase, subunit A, domain 2"/>
    <property type="match status" value="1"/>
</dbReference>
<dbReference type="PANTHER" id="PTHR43884:SF12">
    <property type="entry name" value="ISOVALERYL-COA DEHYDROGENASE, MITOCHONDRIAL-RELATED"/>
    <property type="match status" value="1"/>
</dbReference>
<sequence>MTATVDAATDLLHSELLAEIRAHASALDRGDGTARRSFPGLGAVGLLGLGAPGNSDGCLPQMAEAISVISISVISGECMSTGFSIWASRMAVEYLLTAATEYSLAVVGPLLAGAALGISGMAAAFKEAAGCADLELTARPVTGGYQLSGSIRWASNLYQDSVLVTAARTERGEELIVALPLATPGVAVGDHFELLAMASTASSQLELQDVYVASEQVLSTDCGGFLDAVRPTFLVLQSGMCIGLARTALAQSRIALAGVNSVYAPDFDLIAERLALAESTLSGAAASVGTQRPAGRRELLSLRLSSAKIACASADLEIRVAGGKGYASRTPTNRRYREAAFLPVQSPSEAQLRWELDRCR</sequence>
<dbReference type="EMBL" id="CP092429">
    <property type="protein sequence ID" value="ULP53618.1"/>
    <property type="molecule type" value="Genomic_DNA"/>
</dbReference>
<protein>
    <submittedName>
        <fullName evidence="1">Acyl-CoA dehydrogenase</fullName>
    </submittedName>
</protein>
<dbReference type="SUPFAM" id="SSF56645">
    <property type="entry name" value="Acyl-CoA dehydrogenase NM domain-like"/>
    <property type="match status" value="1"/>
</dbReference>
<dbReference type="InterPro" id="IPR046373">
    <property type="entry name" value="Acyl-CoA_Oxase/DH_mid-dom_sf"/>
</dbReference>
<dbReference type="InterPro" id="IPR009100">
    <property type="entry name" value="AcylCoA_DH/oxidase_NM_dom_sf"/>
</dbReference>
<dbReference type="RefSeq" id="WP_240169152.1">
    <property type="nucleotide sequence ID" value="NZ_CP085200.1"/>
</dbReference>
<evidence type="ECO:0000313" key="1">
    <source>
        <dbReference type="EMBL" id="ULP53618.1"/>
    </source>
</evidence>
<accession>A0ABY3VEA6</accession>
<name>A0ABY3VEA6_MYCUL</name>
<evidence type="ECO:0000313" key="2">
    <source>
        <dbReference type="Proteomes" id="UP001055253"/>
    </source>
</evidence>
<reference evidence="1" key="1">
    <citation type="submission" date="2022-08" db="EMBL/GenBank/DDBJ databases">
        <title>Whole genome sequencing of non-tuberculosis mycobacteria type-strains.</title>
        <authorList>
            <person name="Igarashi Y."/>
            <person name="Osugi A."/>
            <person name="Mitarai S."/>
        </authorList>
    </citation>
    <scope>NUCLEOTIDE SEQUENCE</scope>
    <source>
        <strain evidence="1">ATCC 19423</strain>
    </source>
</reference>
<keyword evidence="2" id="KW-1185">Reference proteome</keyword>
<dbReference type="Proteomes" id="UP001055253">
    <property type="component" value="Chromosome"/>
</dbReference>
<organism evidence="1 2">
    <name type="scientific">Mycobacterium ulcerans</name>
    <dbReference type="NCBI Taxonomy" id="1809"/>
    <lineage>
        <taxon>Bacteria</taxon>
        <taxon>Bacillati</taxon>
        <taxon>Actinomycetota</taxon>
        <taxon>Actinomycetes</taxon>
        <taxon>Mycobacteriales</taxon>
        <taxon>Mycobacteriaceae</taxon>
        <taxon>Mycobacterium</taxon>
        <taxon>Mycobacterium ulcerans group</taxon>
    </lineage>
</organism>
<dbReference type="InterPro" id="IPR036250">
    <property type="entry name" value="AcylCo_DH-like_C"/>
</dbReference>
<dbReference type="PANTHER" id="PTHR43884">
    <property type="entry name" value="ACYL-COA DEHYDROGENASE"/>
    <property type="match status" value="1"/>
</dbReference>
<dbReference type="SUPFAM" id="SSF47203">
    <property type="entry name" value="Acyl-CoA dehydrogenase C-terminal domain-like"/>
    <property type="match status" value="1"/>
</dbReference>